<proteinExistence type="inferred from homology"/>
<keyword evidence="8 9" id="KW-0807">Transducer</keyword>
<evidence type="ECO:0000256" key="8">
    <source>
        <dbReference type="ARBA" id="ARBA00023224"/>
    </source>
</evidence>
<dbReference type="Proteomes" id="UP001249851">
    <property type="component" value="Unassembled WGS sequence"/>
</dbReference>
<keyword evidence="14" id="KW-1185">Reference proteome</keyword>
<dbReference type="PROSITE" id="PS00237">
    <property type="entry name" value="G_PROTEIN_RECEP_F1_1"/>
    <property type="match status" value="1"/>
</dbReference>
<feature type="transmembrane region" description="Helical" evidence="11">
    <location>
        <begin position="139"/>
        <end position="160"/>
    </location>
</feature>
<feature type="transmembrane region" description="Helical" evidence="11">
    <location>
        <begin position="245"/>
        <end position="268"/>
    </location>
</feature>
<dbReference type="PRINTS" id="PR00237">
    <property type="entry name" value="GPCRRHODOPSN"/>
</dbReference>
<dbReference type="InterPro" id="IPR017452">
    <property type="entry name" value="GPCR_Rhodpsn_7TM"/>
</dbReference>
<protein>
    <submittedName>
        <fullName evidence="13">RYamide receptor</fullName>
    </submittedName>
</protein>
<dbReference type="PRINTS" id="PR01012">
    <property type="entry name" value="NRPEPTIDEYR"/>
</dbReference>
<dbReference type="InterPro" id="IPR000276">
    <property type="entry name" value="GPCR_Rhodpsn"/>
</dbReference>
<feature type="region of interest" description="Disordered" evidence="10">
    <location>
        <begin position="322"/>
        <end position="348"/>
    </location>
</feature>
<gene>
    <name evidence="13" type="ORF">P5673_002821</name>
</gene>
<dbReference type="PROSITE" id="PS50262">
    <property type="entry name" value="G_PROTEIN_RECEP_F1_2"/>
    <property type="match status" value="1"/>
</dbReference>
<keyword evidence="4 11" id="KW-1133">Transmembrane helix</keyword>
<feature type="transmembrane region" description="Helical" evidence="11">
    <location>
        <begin position="99"/>
        <end position="118"/>
    </location>
</feature>
<evidence type="ECO:0000313" key="14">
    <source>
        <dbReference type="Proteomes" id="UP001249851"/>
    </source>
</evidence>
<evidence type="ECO:0000259" key="12">
    <source>
        <dbReference type="PROSITE" id="PS50262"/>
    </source>
</evidence>
<evidence type="ECO:0000256" key="10">
    <source>
        <dbReference type="SAM" id="MobiDB-lite"/>
    </source>
</evidence>
<evidence type="ECO:0000256" key="6">
    <source>
        <dbReference type="ARBA" id="ARBA00023136"/>
    </source>
</evidence>
<evidence type="ECO:0000256" key="9">
    <source>
        <dbReference type="RuleBase" id="RU000688"/>
    </source>
</evidence>
<dbReference type="GO" id="GO:0004983">
    <property type="term" value="F:neuropeptide Y receptor activity"/>
    <property type="evidence" value="ECO:0007669"/>
    <property type="project" value="InterPro"/>
</dbReference>
<organism evidence="13 14">
    <name type="scientific">Acropora cervicornis</name>
    <name type="common">Staghorn coral</name>
    <dbReference type="NCBI Taxonomy" id="6130"/>
    <lineage>
        <taxon>Eukaryota</taxon>
        <taxon>Metazoa</taxon>
        <taxon>Cnidaria</taxon>
        <taxon>Anthozoa</taxon>
        <taxon>Hexacorallia</taxon>
        <taxon>Scleractinia</taxon>
        <taxon>Astrocoeniina</taxon>
        <taxon>Acroporidae</taxon>
        <taxon>Acropora</taxon>
    </lineage>
</organism>
<dbReference type="PANTHER" id="PTHR45695">
    <property type="entry name" value="LEUCOKININ RECEPTOR-RELATED"/>
    <property type="match status" value="1"/>
</dbReference>
<comment type="subcellular location">
    <subcellularLocation>
        <location evidence="1">Membrane</location>
        <topology evidence="1">Multi-pass membrane protein</topology>
    </subcellularLocation>
</comment>
<name>A0AAD9R4A9_ACRCE</name>
<feature type="domain" description="G-protein coupled receptors family 1 profile" evidence="12">
    <location>
        <begin position="38"/>
        <end position="301"/>
    </location>
</feature>
<comment type="similarity">
    <text evidence="2 9">Belongs to the G-protein coupled receptor 1 family.</text>
</comment>
<keyword evidence="3 9" id="KW-0812">Transmembrane</keyword>
<feature type="transmembrane region" description="Helical" evidence="11">
    <location>
        <begin position="26"/>
        <end position="48"/>
    </location>
</feature>
<evidence type="ECO:0000313" key="13">
    <source>
        <dbReference type="EMBL" id="KAK2572560.1"/>
    </source>
</evidence>
<evidence type="ECO:0000256" key="1">
    <source>
        <dbReference type="ARBA" id="ARBA00004141"/>
    </source>
</evidence>
<dbReference type="InterPro" id="IPR000611">
    <property type="entry name" value="NPY_rcpt"/>
</dbReference>
<dbReference type="PANTHER" id="PTHR45695:SF9">
    <property type="entry name" value="LEUCOKININ RECEPTOR"/>
    <property type="match status" value="1"/>
</dbReference>
<evidence type="ECO:0000256" key="3">
    <source>
        <dbReference type="ARBA" id="ARBA00022692"/>
    </source>
</evidence>
<feature type="transmembrane region" description="Helical" evidence="11">
    <location>
        <begin position="60"/>
        <end position="79"/>
    </location>
</feature>
<reference evidence="13" key="1">
    <citation type="journal article" date="2023" name="G3 (Bethesda)">
        <title>Whole genome assembly and annotation of the endangered Caribbean coral Acropora cervicornis.</title>
        <authorList>
            <person name="Selwyn J.D."/>
            <person name="Vollmer S.V."/>
        </authorList>
    </citation>
    <scope>NUCLEOTIDE SEQUENCE</scope>
    <source>
        <strain evidence="13">K2</strain>
    </source>
</reference>
<reference evidence="13" key="2">
    <citation type="journal article" date="2023" name="Science">
        <title>Genomic signatures of disease resistance in endangered staghorn corals.</title>
        <authorList>
            <person name="Vollmer S.V."/>
            <person name="Selwyn J.D."/>
            <person name="Despard B.A."/>
            <person name="Roesel C.L."/>
        </authorList>
    </citation>
    <scope>NUCLEOTIDE SEQUENCE</scope>
    <source>
        <strain evidence="13">K2</strain>
    </source>
</reference>
<dbReference type="SUPFAM" id="SSF81321">
    <property type="entry name" value="Family A G protein-coupled receptor-like"/>
    <property type="match status" value="1"/>
</dbReference>
<evidence type="ECO:0000256" key="5">
    <source>
        <dbReference type="ARBA" id="ARBA00023040"/>
    </source>
</evidence>
<feature type="transmembrane region" description="Helical" evidence="11">
    <location>
        <begin position="180"/>
        <end position="207"/>
    </location>
</feature>
<keyword evidence="7 9" id="KW-0675">Receptor</keyword>
<evidence type="ECO:0000256" key="2">
    <source>
        <dbReference type="ARBA" id="ARBA00010663"/>
    </source>
</evidence>
<dbReference type="AlphaFoldDB" id="A0AAD9R4A9"/>
<dbReference type="EMBL" id="JARQWQ010000004">
    <property type="protein sequence ID" value="KAK2572560.1"/>
    <property type="molecule type" value="Genomic_DNA"/>
</dbReference>
<dbReference type="Gene3D" id="1.20.1070.10">
    <property type="entry name" value="Rhodopsin 7-helix transmembrane proteins"/>
    <property type="match status" value="1"/>
</dbReference>
<accession>A0AAD9R4A9</accession>
<feature type="compositionally biased region" description="Low complexity" evidence="10">
    <location>
        <begin position="323"/>
        <end position="335"/>
    </location>
</feature>
<evidence type="ECO:0000256" key="7">
    <source>
        <dbReference type="ARBA" id="ARBA00023170"/>
    </source>
</evidence>
<keyword evidence="5 9" id="KW-0297">G-protein coupled receptor</keyword>
<dbReference type="Pfam" id="PF00001">
    <property type="entry name" value="7tm_1"/>
    <property type="match status" value="1"/>
</dbReference>
<comment type="caution">
    <text evidence="13">The sequence shown here is derived from an EMBL/GenBank/DDBJ whole genome shotgun (WGS) entry which is preliminary data.</text>
</comment>
<keyword evidence="6 11" id="KW-0472">Membrane</keyword>
<dbReference type="CDD" id="cd00637">
    <property type="entry name" value="7tm_classA_rhodopsin-like"/>
    <property type="match status" value="1"/>
</dbReference>
<dbReference type="GO" id="GO:0005886">
    <property type="term" value="C:plasma membrane"/>
    <property type="evidence" value="ECO:0007669"/>
    <property type="project" value="TreeGrafter"/>
</dbReference>
<evidence type="ECO:0000256" key="4">
    <source>
        <dbReference type="ARBA" id="ARBA00022989"/>
    </source>
</evidence>
<evidence type="ECO:0000256" key="11">
    <source>
        <dbReference type="SAM" id="Phobius"/>
    </source>
</evidence>
<sequence>MNNTTSDAKALDIFDEHIAVRIVRLILYPTVFSVGLIGNFTVCVLILIAKSKQFRSVEGYFILNLAMSDLLVLFLYIPFDLAYLENQSIWPFGFVLCKLINVLTSISVTVSGSMLICIGFERYIAIVRTLSGRLSKGKALLMVIFGWVYSCLTQVPYVFALTLEPDGKCWVDIEWWPSQAALNLTYITAIILPQFVIPAFCLTFFYLRIVCHVWKAHRLNSKRGIYSNSDFAEKRVKQNRKTTRLLTGLVLVYSICILPHMVIIISIMANPALLSSHFTRQLYEFARLLKTANSCLNPILYTLLIRGFRKDLKRLCCRKSKSDTNSSLKKSSRSSPRAEDRQALSPSYGKFHGTVTVKLENGYDFEREDDV</sequence>